<dbReference type="EMBL" id="LGUB01000049">
    <property type="protein sequence ID" value="KRH94631.1"/>
    <property type="molecule type" value="Genomic_DNA"/>
</dbReference>
<reference evidence="1 2" key="1">
    <citation type="submission" date="2015-07" db="EMBL/GenBank/DDBJ databases">
        <title>The genome of Pseudoloma neurophilia, a relevant intracellular parasite of the zebrafish.</title>
        <authorList>
            <person name="Ndikumana S."/>
            <person name="Pelin A."/>
            <person name="Sanders J."/>
            <person name="Corradi N."/>
        </authorList>
    </citation>
    <scope>NUCLEOTIDE SEQUENCE [LARGE SCALE GENOMIC DNA]</scope>
    <source>
        <strain evidence="1 2">MK1</strain>
    </source>
</reference>
<keyword evidence="2" id="KW-1185">Reference proteome</keyword>
<protein>
    <submittedName>
        <fullName evidence="1">Uncharacterized protein</fullName>
    </submittedName>
</protein>
<organism evidence="1 2">
    <name type="scientific">Pseudoloma neurophilia</name>
    <dbReference type="NCBI Taxonomy" id="146866"/>
    <lineage>
        <taxon>Eukaryota</taxon>
        <taxon>Fungi</taxon>
        <taxon>Fungi incertae sedis</taxon>
        <taxon>Microsporidia</taxon>
        <taxon>Pseudoloma</taxon>
    </lineage>
</organism>
<name>A0A0R0M6B9_9MICR</name>
<sequence>LGDDMSLNEKMEIITDKYNRTYNIGIKCSTLKALIETKWETVVNNTEEGSYSKRFGSRMNESEYQKGNAVRLCKRDNITNKDERGRFLDEGTVIIKSGNGAVLIQKRDGKIVKRVCGMLRG</sequence>
<dbReference type="VEuPathDB" id="MicrosporidiaDB:M153_19200012372"/>
<proteinExistence type="predicted"/>
<accession>A0A0R0M6B9</accession>
<evidence type="ECO:0000313" key="2">
    <source>
        <dbReference type="Proteomes" id="UP000051530"/>
    </source>
</evidence>
<gene>
    <name evidence="1" type="ORF">M153_19200012372</name>
</gene>
<feature type="non-terminal residue" evidence="1">
    <location>
        <position position="1"/>
    </location>
</feature>
<evidence type="ECO:0000313" key="1">
    <source>
        <dbReference type="EMBL" id="KRH94631.1"/>
    </source>
</evidence>
<dbReference type="OrthoDB" id="2194752at2759"/>
<dbReference type="AlphaFoldDB" id="A0A0R0M6B9"/>
<dbReference type="Proteomes" id="UP000051530">
    <property type="component" value="Unassembled WGS sequence"/>
</dbReference>
<comment type="caution">
    <text evidence="1">The sequence shown here is derived from an EMBL/GenBank/DDBJ whole genome shotgun (WGS) entry which is preliminary data.</text>
</comment>